<dbReference type="PANTHER" id="PTHR41287">
    <property type="match status" value="1"/>
</dbReference>
<dbReference type="InterPro" id="IPR005021">
    <property type="entry name" value="Terminase_largesu-like"/>
</dbReference>
<feature type="domain" description="Terminase large subunit-like endonuclease" evidence="2">
    <location>
        <begin position="244"/>
        <end position="526"/>
    </location>
</feature>
<dbReference type="PANTHER" id="PTHR41287:SF1">
    <property type="entry name" value="PROTEIN YMFN"/>
    <property type="match status" value="1"/>
</dbReference>
<evidence type="ECO:0000259" key="1">
    <source>
        <dbReference type="Pfam" id="PF03354"/>
    </source>
</evidence>
<evidence type="ECO:0000259" key="2">
    <source>
        <dbReference type="Pfam" id="PF20441"/>
    </source>
</evidence>
<dbReference type="InterPro" id="IPR046462">
    <property type="entry name" value="TerL_nuclease"/>
</dbReference>
<dbReference type="OrthoDB" id="9760250at2"/>
<dbReference type="EMBL" id="AQFT01000041">
    <property type="protein sequence ID" value="EMZ33092.1"/>
    <property type="molecule type" value="Genomic_DNA"/>
</dbReference>
<evidence type="ECO:0000313" key="4">
    <source>
        <dbReference type="Proteomes" id="UP000012589"/>
    </source>
</evidence>
<dbReference type="PATRIC" id="fig|1235802.3.peg.1605"/>
<dbReference type="Pfam" id="PF03354">
    <property type="entry name" value="TerL_ATPase"/>
    <property type="match status" value="1"/>
</dbReference>
<evidence type="ECO:0008006" key="5">
    <source>
        <dbReference type="Google" id="ProtNLM"/>
    </source>
</evidence>
<gene>
    <name evidence="3" type="ORF">C823_01510</name>
</gene>
<comment type="caution">
    <text evidence="3">The sequence shown here is derived from an EMBL/GenBank/DDBJ whole genome shotgun (WGS) entry which is preliminary data.</text>
</comment>
<reference evidence="3 4" key="1">
    <citation type="journal article" date="2014" name="Genome Announc.">
        <title>Draft genome sequences of the altered schaedler flora, a defined bacterial community from gnotobiotic mice.</title>
        <authorList>
            <person name="Wannemuehler M.J."/>
            <person name="Overstreet A.M."/>
            <person name="Ward D.V."/>
            <person name="Phillips G.J."/>
        </authorList>
    </citation>
    <scope>NUCLEOTIDE SEQUENCE [LARGE SCALE GENOMIC DNA]</scope>
    <source>
        <strain evidence="3 4">ASF492</strain>
    </source>
</reference>
<dbReference type="Proteomes" id="UP000012589">
    <property type="component" value="Unassembled WGS sequence"/>
</dbReference>
<evidence type="ECO:0000313" key="3">
    <source>
        <dbReference type="EMBL" id="EMZ33092.1"/>
    </source>
</evidence>
<name>N2AUZ1_9FIRM</name>
<dbReference type="InterPro" id="IPR027417">
    <property type="entry name" value="P-loop_NTPase"/>
</dbReference>
<proteinExistence type="predicted"/>
<dbReference type="Pfam" id="PF20441">
    <property type="entry name" value="TerL_nuclease"/>
    <property type="match status" value="1"/>
</dbReference>
<dbReference type="GO" id="GO:0004519">
    <property type="term" value="F:endonuclease activity"/>
    <property type="evidence" value="ECO:0007669"/>
    <property type="project" value="InterPro"/>
</dbReference>
<sequence>MAKEPRPKGYPKLKNYKPSKFMLPTSHYDKKKADRAVTFIENLCHTKGKWVGTPFWLLPWQEQLIRDIFGIVKPDGNRQFRTAFVEICKKVGKSELAAAIALYLLYADNEPSAEVYGAAADRQQASIVFDVAKQMVEMSPALMKRSKLMGATKRIVNYGNAGYYQVLSAEVGGKHGFSVSGLVFDEIHTQPNRQLYDVLTKGSSDARQNPLHFIITTAGNDRHSIAYELHTKAVDILEGRRVDPTFYPVVYGLKDDEDWEDEANWYKVNPSLGYTVDVERLRDAYREAKQNPADEITFKWLRCNMWVSSTVAWIPDAIYMRGNEPIDMASLEGRDCYAGLDLSSTGDITALVLIFLPRDEDEKFVLLPYFWIPEETIPKRVKANSVPYDIWEKQGYIMSTEGNVIHYDFIEKFIMDLSEKYHILEIAVDRWNATHVIQNLEDNGLTMVPFGQGFASMSAPTKEFYRLLMEGKIIHGGHPVMRWMAGNVVVDTDPAGNIKVTKAKSKEKIDGIVAAIMALDRAVRHESEGRSVYDTRGIILI</sequence>
<protein>
    <recommendedName>
        <fullName evidence="5">Terminase large subunit</fullName>
    </recommendedName>
</protein>
<dbReference type="Gene3D" id="3.30.420.240">
    <property type="match status" value="1"/>
</dbReference>
<organism evidence="3 4">
    <name type="scientific">Eubacterium plexicaudatum ASF492</name>
    <dbReference type="NCBI Taxonomy" id="1235802"/>
    <lineage>
        <taxon>Bacteria</taxon>
        <taxon>Bacillati</taxon>
        <taxon>Bacillota</taxon>
        <taxon>Clostridia</taxon>
        <taxon>Eubacteriales</taxon>
        <taxon>Eubacteriaceae</taxon>
        <taxon>Eubacterium</taxon>
    </lineage>
</organism>
<dbReference type="HOGENOM" id="CLU_026632_6_0_9"/>
<dbReference type="Gene3D" id="3.40.50.300">
    <property type="entry name" value="P-loop containing nucleotide triphosphate hydrolases"/>
    <property type="match status" value="1"/>
</dbReference>
<dbReference type="InterPro" id="IPR046461">
    <property type="entry name" value="TerL_ATPase"/>
</dbReference>
<dbReference type="AlphaFoldDB" id="N2AUZ1"/>
<dbReference type="eggNOG" id="COG4626">
    <property type="taxonomic scope" value="Bacteria"/>
</dbReference>
<dbReference type="STRING" id="1235802.C823_01510"/>
<feature type="domain" description="Terminase large subunit-like ATPase" evidence="1">
    <location>
        <begin position="59"/>
        <end position="230"/>
    </location>
</feature>
<accession>N2AUZ1</accession>
<keyword evidence="4" id="KW-1185">Reference proteome</keyword>